<evidence type="ECO:0008006" key="3">
    <source>
        <dbReference type="Google" id="ProtNLM"/>
    </source>
</evidence>
<organism evidence="2">
    <name type="scientific">marine metagenome</name>
    <dbReference type="NCBI Taxonomy" id="408172"/>
    <lineage>
        <taxon>unclassified sequences</taxon>
        <taxon>metagenomes</taxon>
        <taxon>ecological metagenomes</taxon>
    </lineage>
</organism>
<feature type="region of interest" description="Disordered" evidence="1">
    <location>
        <begin position="175"/>
        <end position="194"/>
    </location>
</feature>
<name>A0A382L5Z1_9ZZZZ</name>
<gene>
    <name evidence="2" type="ORF">METZ01_LOCUS284923</name>
</gene>
<dbReference type="Pfam" id="PF07027">
    <property type="entry name" value="DUF1318"/>
    <property type="match status" value="1"/>
</dbReference>
<sequence>MKIFPSVWQNLMIAGLLALVLEGCGGKLVDVNVTIVDQKTALENQILGSNEELGNDVLLLASLRSVDEEGKLKLATEIPKGKLRALRAMQRQEFNRDDIQGFKQTLCAGEGNDGYLKFFDNERTKTDAQFKEFAEAIIAEENEDRLIILKRIVATNENFTEQDLPKIQKVSASLNRDNAKPGEKIQLENGQWSR</sequence>
<feature type="compositionally biased region" description="Basic and acidic residues" evidence="1">
    <location>
        <begin position="177"/>
        <end position="186"/>
    </location>
</feature>
<reference evidence="2" key="1">
    <citation type="submission" date="2018-05" db="EMBL/GenBank/DDBJ databases">
        <authorList>
            <person name="Lanie J.A."/>
            <person name="Ng W.-L."/>
            <person name="Kazmierczak K.M."/>
            <person name="Andrzejewski T.M."/>
            <person name="Davidsen T.M."/>
            <person name="Wayne K.J."/>
            <person name="Tettelin H."/>
            <person name="Glass J.I."/>
            <person name="Rusch D."/>
            <person name="Podicherti R."/>
            <person name="Tsui H.-C.T."/>
            <person name="Winkler M.E."/>
        </authorList>
    </citation>
    <scope>NUCLEOTIDE SEQUENCE</scope>
</reference>
<proteinExistence type="predicted"/>
<dbReference type="InterPro" id="IPR008309">
    <property type="entry name" value="YdbL"/>
</dbReference>
<accession>A0A382L5Z1</accession>
<evidence type="ECO:0000256" key="1">
    <source>
        <dbReference type="SAM" id="MobiDB-lite"/>
    </source>
</evidence>
<dbReference type="AlphaFoldDB" id="A0A382L5Z1"/>
<protein>
    <recommendedName>
        <fullName evidence="3">DUF1318 domain-containing protein</fullName>
    </recommendedName>
</protein>
<evidence type="ECO:0000313" key="2">
    <source>
        <dbReference type="EMBL" id="SVC32069.1"/>
    </source>
</evidence>
<dbReference type="EMBL" id="UINC01084961">
    <property type="protein sequence ID" value="SVC32069.1"/>
    <property type="molecule type" value="Genomic_DNA"/>
</dbReference>